<evidence type="ECO:0000256" key="3">
    <source>
        <dbReference type="ARBA" id="ARBA00022729"/>
    </source>
</evidence>
<dbReference type="InterPro" id="IPR006311">
    <property type="entry name" value="TAT_signal"/>
</dbReference>
<keyword evidence="5" id="KW-1185">Reference proteome</keyword>
<dbReference type="Proteomes" id="UP001597280">
    <property type="component" value="Unassembled WGS sequence"/>
</dbReference>
<dbReference type="PANTHER" id="PTHR30061">
    <property type="entry name" value="MALTOSE-BINDING PERIPLASMIC PROTEIN"/>
    <property type="match status" value="1"/>
</dbReference>
<proteinExistence type="inferred from homology"/>
<comment type="similarity">
    <text evidence="1">Belongs to the bacterial solute-binding protein 1 family.</text>
</comment>
<dbReference type="RefSeq" id="WP_343905294.1">
    <property type="nucleotide sequence ID" value="NZ_BAAAIS010000003.1"/>
</dbReference>
<sequence length="374" mass="40521">MIDRRHLLQGTGLAAVAALGGGACARTPDSDASTVRYWGMGAAVKDKDEAVKAAFLATDAGRGVEIHIDQVPSSGAADMSQIITAVRGGTAPDLWWMDRFNAVLNASIGLLEPLDDLIEEYEGVSVEEFTSQWLQFAIDELTYEGSVYGLPTSTDARGLLCNQDVLQGAGEEFPFSRVDAFYATYQPPNAPPSRIALFSQRLAITATGPWQNSGNRKYAPDLPLTWTWLPVAEEGDPTYTWSGGFSLVMPKGSSMSKAAWDFMTFHTGLDGQRSYVPELGSLPTHLHAIEEKAYDPTAELFRQMLPGSTSRPPLPVGSVASDAMDRAKTSVALGSKTVQQVLEETQAMVVPKMDLFPGFRMPETYGERQEIEAA</sequence>
<evidence type="ECO:0000313" key="5">
    <source>
        <dbReference type="Proteomes" id="UP001597280"/>
    </source>
</evidence>
<evidence type="ECO:0000256" key="2">
    <source>
        <dbReference type="ARBA" id="ARBA00022448"/>
    </source>
</evidence>
<dbReference type="EMBL" id="JBHUFL010000003">
    <property type="protein sequence ID" value="MFD1836024.1"/>
    <property type="molecule type" value="Genomic_DNA"/>
</dbReference>
<organism evidence="4 5">
    <name type="scientific">Brachybacterium rhamnosum</name>
    <dbReference type="NCBI Taxonomy" id="173361"/>
    <lineage>
        <taxon>Bacteria</taxon>
        <taxon>Bacillati</taxon>
        <taxon>Actinomycetota</taxon>
        <taxon>Actinomycetes</taxon>
        <taxon>Micrococcales</taxon>
        <taxon>Dermabacteraceae</taxon>
        <taxon>Brachybacterium</taxon>
    </lineage>
</organism>
<dbReference type="PANTHER" id="PTHR30061:SF50">
    <property type="entry name" value="MALTOSE_MALTODEXTRIN-BINDING PERIPLASMIC PROTEIN"/>
    <property type="match status" value="1"/>
</dbReference>
<evidence type="ECO:0000256" key="1">
    <source>
        <dbReference type="ARBA" id="ARBA00008520"/>
    </source>
</evidence>
<keyword evidence="3" id="KW-0732">Signal</keyword>
<keyword evidence="2" id="KW-0813">Transport</keyword>
<protein>
    <submittedName>
        <fullName evidence="4">Extracellular solute-binding protein</fullName>
    </submittedName>
</protein>
<dbReference type="PROSITE" id="PS51318">
    <property type="entry name" value="TAT"/>
    <property type="match status" value="1"/>
</dbReference>
<name>A0ABW4PYX5_9MICO</name>
<accession>A0ABW4PYX5</accession>
<dbReference type="Gene3D" id="3.40.190.10">
    <property type="entry name" value="Periplasmic binding protein-like II"/>
    <property type="match status" value="3"/>
</dbReference>
<gene>
    <name evidence="4" type="ORF">ACFSDA_13200</name>
</gene>
<dbReference type="Pfam" id="PF01547">
    <property type="entry name" value="SBP_bac_1"/>
    <property type="match status" value="1"/>
</dbReference>
<dbReference type="SUPFAM" id="SSF53850">
    <property type="entry name" value="Periplasmic binding protein-like II"/>
    <property type="match status" value="1"/>
</dbReference>
<dbReference type="InterPro" id="IPR006059">
    <property type="entry name" value="SBP"/>
</dbReference>
<reference evidence="5" key="1">
    <citation type="journal article" date="2019" name="Int. J. Syst. Evol. Microbiol.">
        <title>The Global Catalogue of Microorganisms (GCM) 10K type strain sequencing project: providing services to taxonomists for standard genome sequencing and annotation.</title>
        <authorList>
            <consortium name="The Broad Institute Genomics Platform"/>
            <consortium name="The Broad Institute Genome Sequencing Center for Infectious Disease"/>
            <person name="Wu L."/>
            <person name="Ma J."/>
        </authorList>
    </citation>
    <scope>NUCLEOTIDE SEQUENCE [LARGE SCALE GENOMIC DNA]</scope>
    <source>
        <strain evidence="5">JCM 11650</strain>
    </source>
</reference>
<dbReference type="PROSITE" id="PS51257">
    <property type="entry name" value="PROKAR_LIPOPROTEIN"/>
    <property type="match status" value="1"/>
</dbReference>
<comment type="caution">
    <text evidence="4">The sequence shown here is derived from an EMBL/GenBank/DDBJ whole genome shotgun (WGS) entry which is preliminary data.</text>
</comment>
<evidence type="ECO:0000313" key="4">
    <source>
        <dbReference type="EMBL" id="MFD1836024.1"/>
    </source>
</evidence>